<gene>
    <name evidence="5" type="primary">scpB</name>
    <name evidence="6" type="ORF">CCDG5_0998</name>
</gene>
<proteinExistence type="inferred from homology"/>
<dbReference type="SUPFAM" id="SSF46785">
    <property type="entry name" value="Winged helix' DNA-binding domain"/>
    <property type="match status" value="2"/>
</dbReference>
<comment type="function">
    <text evidence="5">Participates in chromosomal partition during cell division. May act via the formation of a condensin-like complex containing Smc and ScpA that pull DNA away from mid-cell into both cell halves.</text>
</comment>
<dbReference type="InterPro" id="IPR036388">
    <property type="entry name" value="WH-like_DNA-bd_sf"/>
</dbReference>
<keyword evidence="1 5" id="KW-0963">Cytoplasm</keyword>
<reference evidence="7" key="1">
    <citation type="submission" date="2014-07" db="EMBL/GenBank/DDBJ databases">
        <authorList>
            <person name="Wibberg D."/>
        </authorList>
    </citation>
    <scope>NUCLEOTIDE SEQUENCE [LARGE SCALE GENOMIC DNA]</scope>
    <source>
        <strain evidence="7">DG5</strain>
    </source>
</reference>
<accession>A0A078KSH8</accession>
<evidence type="ECO:0000256" key="4">
    <source>
        <dbReference type="ARBA" id="ARBA00023306"/>
    </source>
</evidence>
<dbReference type="HAMAP" id="MF_01804">
    <property type="entry name" value="ScpB"/>
    <property type="match status" value="1"/>
</dbReference>
<evidence type="ECO:0000313" key="6">
    <source>
        <dbReference type="EMBL" id="CDZ24115.1"/>
    </source>
</evidence>
<evidence type="ECO:0000256" key="2">
    <source>
        <dbReference type="ARBA" id="ARBA00022618"/>
    </source>
</evidence>
<comment type="subcellular location">
    <subcellularLocation>
        <location evidence="5">Cytoplasm</location>
    </subcellularLocation>
    <text evidence="5">Associated with two foci at the outer edges of the nucleoid region in young cells, and at four foci within both cell halves in older cells.</text>
</comment>
<dbReference type="InterPro" id="IPR005234">
    <property type="entry name" value="ScpB_csome_segregation"/>
</dbReference>
<dbReference type="KEGG" id="ccel:CCDG5_0998"/>
<dbReference type="OrthoDB" id="9806226at2"/>
<dbReference type="AlphaFoldDB" id="A0A078KSH8"/>
<dbReference type="STRING" id="29343.CCDG5_0998"/>
<dbReference type="GO" id="GO:0005737">
    <property type="term" value="C:cytoplasm"/>
    <property type="evidence" value="ECO:0007669"/>
    <property type="project" value="UniProtKB-SubCell"/>
</dbReference>
<keyword evidence="7" id="KW-1185">Reference proteome</keyword>
<dbReference type="EMBL" id="LM995447">
    <property type="protein sequence ID" value="CDZ24115.1"/>
    <property type="molecule type" value="Genomic_DNA"/>
</dbReference>
<dbReference type="Pfam" id="PF04079">
    <property type="entry name" value="SMC_ScpB"/>
    <property type="match status" value="1"/>
</dbReference>
<keyword evidence="4 5" id="KW-0131">Cell cycle</keyword>
<dbReference type="NCBIfam" id="TIGR00281">
    <property type="entry name" value="SMC-Scp complex subunit ScpB"/>
    <property type="match status" value="1"/>
</dbReference>
<keyword evidence="3 5" id="KW-0159">Chromosome partition</keyword>
<dbReference type="Proteomes" id="UP000032431">
    <property type="component" value="Chromosome I"/>
</dbReference>
<dbReference type="PATRIC" id="fig|29343.3.peg.1052"/>
<name>A0A078KSH8_9FIRM</name>
<sequence length="181" mass="20213">MDIKQVKAAIEAVLFASGEPISLDRLAQALETDKNTVQKILSIMMEEREGKEYGVSIVKLDDSYQLATKPEYSHYIRNAVNQRRNMPLSQAAMETLAIVAYNQPVTKGYIEQVRGVDSSRIVSSLVEKGLIEERGRLDVPGRPILYGTTLNFLRCFGLKSLNDLPRIDVDEEPAVDLPSES</sequence>
<comment type="subunit">
    <text evidence="5">Homodimer. Homodimerization may be required to stabilize the binding of ScpA to the Smc head domains. Component of a cohesin-like complex composed of ScpA, ScpB and the Smc homodimer, in which ScpA and ScpB bind to the head domain of Smc. The presence of the three proteins is required for the association of the complex with DNA.</text>
</comment>
<evidence type="ECO:0000256" key="1">
    <source>
        <dbReference type="ARBA" id="ARBA00022490"/>
    </source>
</evidence>
<evidence type="ECO:0000256" key="3">
    <source>
        <dbReference type="ARBA" id="ARBA00022829"/>
    </source>
</evidence>
<dbReference type="GO" id="GO:0006260">
    <property type="term" value="P:DNA replication"/>
    <property type="evidence" value="ECO:0007669"/>
    <property type="project" value="UniProtKB-UniRule"/>
</dbReference>
<keyword evidence="2 5" id="KW-0132">Cell division</keyword>
<dbReference type="PANTHER" id="PTHR34298:SF2">
    <property type="entry name" value="SEGREGATION AND CONDENSATION PROTEIN B"/>
    <property type="match status" value="1"/>
</dbReference>
<dbReference type="GO" id="GO:0051304">
    <property type="term" value="P:chromosome separation"/>
    <property type="evidence" value="ECO:0007669"/>
    <property type="project" value="InterPro"/>
</dbReference>
<dbReference type="PIRSF" id="PIRSF019345">
    <property type="entry name" value="ScpB"/>
    <property type="match status" value="1"/>
</dbReference>
<dbReference type="HOGENOM" id="CLU_045647_5_3_9"/>
<dbReference type="Gene3D" id="1.10.10.10">
    <property type="entry name" value="Winged helix-like DNA-binding domain superfamily/Winged helix DNA-binding domain"/>
    <property type="match status" value="2"/>
</dbReference>
<protein>
    <recommendedName>
        <fullName evidence="5">Segregation and condensation protein B</fullName>
    </recommendedName>
</protein>
<dbReference type="GO" id="GO:0051301">
    <property type="term" value="P:cell division"/>
    <property type="evidence" value="ECO:0007669"/>
    <property type="project" value="UniProtKB-KW"/>
</dbReference>
<dbReference type="PANTHER" id="PTHR34298">
    <property type="entry name" value="SEGREGATION AND CONDENSATION PROTEIN B"/>
    <property type="match status" value="1"/>
</dbReference>
<dbReference type="InterPro" id="IPR036390">
    <property type="entry name" value="WH_DNA-bd_sf"/>
</dbReference>
<evidence type="ECO:0000256" key="5">
    <source>
        <dbReference type="HAMAP-Rule" id="MF_01804"/>
    </source>
</evidence>
<evidence type="ECO:0000313" key="7">
    <source>
        <dbReference type="Proteomes" id="UP000032431"/>
    </source>
</evidence>
<comment type="similarity">
    <text evidence="5">Belongs to the ScpB family.</text>
</comment>
<organism evidence="6 7">
    <name type="scientific">[Clostridium] cellulosi</name>
    <dbReference type="NCBI Taxonomy" id="29343"/>
    <lineage>
        <taxon>Bacteria</taxon>
        <taxon>Bacillati</taxon>
        <taxon>Bacillota</taxon>
        <taxon>Clostridia</taxon>
        <taxon>Eubacteriales</taxon>
        <taxon>Oscillospiraceae</taxon>
        <taxon>Oscillospiraceae incertae sedis</taxon>
    </lineage>
</organism>